<dbReference type="GO" id="GO:0016298">
    <property type="term" value="F:lipase activity"/>
    <property type="evidence" value="ECO:0007669"/>
    <property type="project" value="TreeGrafter"/>
</dbReference>
<evidence type="ECO:0000313" key="2">
    <source>
        <dbReference type="Proteomes" id="UP000039865"/>
    </source>
</evidence>
<protein>
    <submittedName>
        <fullName evidence="1">Lipase</fullName>
    </submittedName>
</protein>
<organism evidence="1 2">
    <name type="scientific">Stylonychia lemnae</name>
    <name type="common">Ciliate</name>
    <dbReference type="NCBI Taxonomy" id="5949"/>
    <lineage>
        <taxon>Eukaryota</taxon>
        <taxon>Sar</taxon>
        <taxon>Alveolata</taxon>
        <taxon>Ciliophora</taxon>
        <taxon>Intramacronucleata</taxon>
        <taxon>Spirotrichea</taxon>
        <taxon>Stichotrichia</taxon>
        <taxon>Sporadotrichida</taxon>
        <taxon>Oxytrichidae</taxon>
        <taxon>Stylonychinae</taxon>
        <taxon>Stylonychia</taxon>
    </lineage>
</organism>
<dbReference type="PANTHER" id="PTHR32015:SF1">
    <property type="entry name" value="LIPASE"/>
    <property type="match status" value="1"/>
</dbReference>
<gene>
    <name evidence="1" type="primary">Contig15677.g16700</name>
    <name evidence="1" type="ORF">STYLEM_7756</name>
</gene>
<dbReference type="SUPFAM" id="SSF53474">
    <property type="entry name" value="alpha/beta-Hydrolases"/>
    <property type="match status" value="1"/>
</dbReference>
<name>A0A078AAZ0_STYLE</name>
<dbReference type="InParanoid" id="A0A078AAZ0"/>
<dbReference type="InterPro" id="IPR029058">
    <property type="entry name" value="AB_hydrolase_fold"/>
</dbReference>
<dbReference type="Pfam" id="PF01674">
    <property type="entry name" value="Lipase_2"/>
    <property type="match status" value="1"/>
</dbReference>
<dbReference type="AlphaFoldDB" id="A0A078AAZ0"/>
<dbReference type="EMBL" id="CCKQ01007415">
    <property type="protein sequence ID" value="CDW78772.1"/>
    <property type="molecule type" value="Genomic_DNA"/>
</dbReference>
<dbReference type="InterPro" id="IPR002918">
    <property type="entry name" value="Lipase_EstA/Esterase_EstB"/>
</dbReference>
<sequence>MTYLVKQRGIQILSVAVLALVSRIAGQNSTYKRGLTDHFINFLDLKSNYYPYGFNRTQFFGGSFGGKDNDSTPINRVPVVFVHGAADMVIGYGWENDGFRYDIEYFLDHGYTKAEIYGSQWGYADIPNELNLQHDTEWVLQIRRFIEAVLDYTGAPQVDVVSHSMGVTLSRAALKGGYYFLENIQTLFLKPINKRIRTFIGIAGGNYGISLCTMEYYKLNFPICDTQIGFYPGELDNTTNKVKNLSKFMKQLNDIKVREATKTYSIFSLYDASVLPYTLDGKYTSVFPGINAAYIYNSSEYGHLGVRDLTQEFQYNLLNKPHEELPETNVMMKLTFETEEEIPEEKKELFLY</sequence>
<accession>A0A078AAZ0</accession>
<reference evidence="1 2" key="1">
    <citation type="submission" date="2014-06" db="EMBL/GenBank/DDBJ databases">
        <authorList>
            <person name="Swart Estienne"/>
        </authorList>
    </citation>
    <scope>NUCLEOTIDE SEQUENCE [LARGE SCALE GENOMIC DNA]</scope>
    <source>
        <strain evidence="1 2">130c</strain>
    </source>
</reference>
<evidence type="ECO:0000313" key="1">
    <source>
        <dbReference type="EMBL" id="CDW78772.1"/>
    </source>
</evidence>
<dbReference type="PANTHER" id="PTHR32015">
    <property type="entry name" value="FASTING INDUCED LIPASE"/>
    <property type="match status" value="1"/>
</dbReference>
<dbReference type="Proteomes" id="UP000039865">
    <property type="component" value="Unassembled WGS sequence"/>
</dbReference>
<dbReference type="GO" id="GO:0016042">
    <property type="term" value="P:lipid catabolic process"/>
    <property type="evidence" value="ECO:0007669"/>
    <property type="project" value="InterPro"/>
</dbReference>
<dbReference type="Gene3D" id="3.40.50.1820">
    <property type="entry name" value="alpha/beta hydrolase"/>
    <property type="match status" value="1"/>
</dbReference>
<proteinExistence type="predicted"/>
<keyword evidence="2" id="KW-1185">Reference proteome</keyword>